<accession>A0A820L4F2</accession>
<dbReference type="EMBL" id="CAJOBG010030405">
    <property type="protein sequence ID" value="CAF4355007.1"/>
    <property type="molecule type" value="Genomic_DNA"/>
</dbReference>
<dbReference type="EMBL" id="CAJNRF010008074">
    <property type="protein sequence ID" value="CAF2097282.1"/>
    <property type="molecule type" value="Genomic_DNA"/>
</dbReference>
<protein>
    <submittedName>
        <fullName evidence="2">Uncharacterized protein</fullName>
    </submittedName>
</protein>
<dbReference type="Proteomes" id="UP000663866">
    <property type="component" value="Unassembled WGS sequence"/>
</dbReference>
<evidence type="ECO:0000313" key="1">
    <source>
        <dbReference type="EMBL" id="CAF2097282.1"/>
    </source>
</evidence>
<name>A0A820L4F2_9BILA</name>
<feature type="non-terminal residue" evidence="2">
    <location>
        <position position="1"/>
    </location>
</feature>
<comment type="caution">
    <text evidence="2">The sequence shown here is derived from an EMBL/GenBank/DDBJ whole genome shotgun (WGS) entry which is preliminary data.</text>
</comment>
<keyword evidence="3" id="KW-1185">Reference proteome</keyword>
<dbReference type="Proteomes" id="UP000663856">
    <property type="component" value="Unassembled WGS sequence"/>
</dbReference>
<dbReference type="AlphaFoldDB" id="A0A820L4F2"/>
<gene>
    <name evidence="2" type="ORF">OVN521_LOCUS33020</name>
    <name evidence="1" type="ORF">WKI299_LOCUS19420</name>
</gene>
<evidence type="ECO:0000313" key="3">
    <source>
        <dbReference type="Proteomes" id="UP000663866"/>
    </source>
</evidence>
<organism evidence="2 3">
    <name type="scientific">Rotaria magnacalcarata</name>
    <dbReference type="NCBI Taxonomy" id="392030"/>
    <lineage>
        <taxon>Eukaryota</taxon>
        <taxon>Metazoa</taxon>
        <taxon>Spiralia</taxon>
        <taxon>Gnathifera</taxon>
        <taxon>Rotifera</taxon>
        <taxon>Eurotatoria</taxon>
        <taxon>Bdelloidea</taxon>
        <taxon>Philodinida</taxon>
        <taxon>Philodinidae</taxon>
        <taxon>Rotaria</taxon>
    </lineage>
</organism>
<reference evidence="2" key="1">
    <citation type="submission" date="2021-02" db="EMBL/GenBank/DDBJ databases">
        <authorList>
            <person name="Nowell W R."/>
        </authorList>
    </citation>
    <scope>NUCLEOTIDE SEQUENCE</scope>
</reference>
<evidence type="ECO:0000313" key="2">
    <source>
        <dbReference type="EMBL" id="CAF4355007.1"/>
    </source>
</evidence>
<proteinExistence type="predicted"/>
<sequence>KSILALGLYLFDVEFNSVQPRHASIHRQSMDSADRWKSIQCVKVTLTDIEFNSIYPGPVQSHRQRMNGTGICVEYL</sequence>